<dbReference type="PROSITE" id="PS50850">
    <property type="entry name" value="MFS"/>
    <property type="match status" value="1"/>
</dbReference>
<accession>A0AAF0IT17</accession>
<evidence type="ECO:0000256" key="4">
    <source>
        <dbReference type="ARBA" id="ARBA00022989"/>
    </source>
</evidence>
<feature type="transmembrane region" description="Helical" evidence="6">
    <location>
        <begin position="56"/>
        <end position="76"/>
    </location>
</feature>
<dbReference type="Gene3D" id="1.20.1250.20">
    <property type="entry name" value="MFS general substrate transporter like domains"/>
    <property type="match status" value="1"/>
</dbReference>
<feature type="transmembrane region" description="Helical" evidence="6">
    <location>
        <begin position="263"/>
        <end position="285"/>
    </location>
</feature>
<proteinExistence type="predicted"/>
<feature type="transmembrane region" description="Helical" evidence="6">
    <location>
        <begin position="97"/>
        <end position="116"/>
    </location>
</feature>
<feature type="transmembrane region" description="Helical" evidence="6">
    <location>
        <begin position="207"/>
        <end position="225"/>
    </location>
</feature>
<reference evidence="8" key="1">
    <citation type="submission" date="2023-03" db="EMBL/GenBank/DDBJ databases">
        <title>Mating type loci evolution in Malassezia.</title>
        <authorList>
            <person name="Coelho M.A."/>
        </authorList>
    </citation>
    <scope>NUCLEOTIDE SEQUENCE</scope>
    <source>
        <strain evidence="8">CBS 7876</strain>
    </source>
</reference>
<keyword evidence="4 6" id="KW-1133">Transmembrane helix</keyword>
<evidence type="ECO:0000256" key="6">
    <source>
        <dbReference type="SAM" id="Phobius"/>
    </source>
</evidence>
<dbReference type="PANTHER" id="PTHR23501:SF191">
    <property type="entry name" value="VACUOLAR BASIC AMINO ACID TRANSPORTER 4"/>
    <property type="match status" value="1"/>
</dbReference>
<dbReference type="Pfam" id="PF07690">
    <property type="entry name" value="MFS_1"/>
    <property type="match status" value="1"/>
</dbReference>
<dbReference type="InterPro" id="IPR011701">
    <property type="entry name" value="MFS"/>
</dbReference>
<keyword evidence="5 6" id="KW-0472">Membrane</keyword>
<evidence type="ECO:0000259" key="7">
    <source>
        <dbReference type="PROSITE" id="PS50850"/>
    </source>
</evidence>
<organism evidence="8 9">
    <name type="scientific">Malassezia obtusa</name>
    <dbReference type="NCBI Taxonomy" id="76774"/>
    <lineage>
        <taxon>Eukaryota</taxon>
        <taxon>Fungi</taxon>
        <taxon>Dikarya</taxon>
        <taxon>Basidiomycota</taxon>
        <taxon>Ustilaginomycotina</taxon>
        <taxon>Malasseziomycetes</taxon>
        <taxon>Malasseziales</taxon>
        <taxon>Malasseziaceae</taxon>
        <taxon>Malassezia</taxon>
    </lineage>
</organism>
<keyword evidence="3 6" id="KW-0812">Transmembrane</keyword>
<protein>
    <recommendedName>
        <fullName evidence="7">Major facilitator superfamily (MFS) profile domain-containing protein</fullName>
    </recommendedName>
</protein>
<evidence type="ECO:0000256" key="1">
    <source>
        <dbReference type="ARBA" id="ARBA00004127"/>
    </source>
</evidence>
<feature type="transmembrane region" description="Helical" evidence="6">
    <location>
        <begin position="365"/>
        <end position="387"/>
    </location>
</feature>
<name>A0AAF0IT17_9BASI</name>
<feature type="transmembrane region" description="Helical" evidence="6">
    <location>
        <begin position="232"/>
        <end position="251"/>
    </location>
</feature>
<feature type="domain" description="Major facilitator superfamily (MFS) profile" evidence="7">
    <location>
        <begin position="1"/>
        <end position="395"/>
    </location>
</feature>
<feature type="transmembrane region" description="Helical" evidence="6">
    <location>
        <begin position="128"/>
        <end position="148"/>
    </location>
</feature>
<sequence length="411" mass="45316">MGGGGLNTVGSVIISHLVPLHSRGVYQGFTNIVYGLGIGIGGPIGGILNDIVGWRAVFYFQVPIIAVALFALLVFVGNEDTHNHEDPRSFWRRMEDIDFLGLVVITMAPLSLHYALDLVSIQDVPLSDWRIMASAAVFALSLICFYFVERFVAHIPLISFEVLGIRSCWSTLWTNFWEGIAIFGYNFNFPLFFQVVGKLPPSVIGERLIPASCTLSLGSLFAGFYMRKTGYYYWYMVTCLVIATLASGRSVLFGSHPPLISPFVYNVVLTFTQAGVITATLIALINNVERRKIGIVTGMNYFFRANGQVLGVALSGGILQVSLLRTLRWRIVGPQAEELISKIRHEATSIPTLPGPFQDAAIESYAIALSNVFLFICACNFLALLNAMRIENKRLPMPSDQSRAPADEESN</sequence>
<gene>
    <name evidence="8" type="ORF">MOBT1_001478</name>
</gene>
<evidence type="ECO:0000256" key="3">
    <source>
        <dbReference type="ARBA" id="ARBA00022692"/>
    </source>
</evidence>
<dbReference type="GO" id="GO:0012505">
    <property type="term" value="C:endomembrane system"/>
    <property type="evidence" value="ECO:0007669"/>
    <property type="project" value="UniProtKB-SubCell"/>
</dbReference>
<dbReference type="GO" id="GO:0000329">
    <property type="term" value="C:fungal-type vacuole membrane"/>
    <property type="evidence" value="ECO:0007669"/>
    <property type="project" value="TreeGrafter"/>
</dbReference>
<dbReference type="SUPFAM" id="SSF103473">
    <property type="entry name" value="MFS general substrate transporter"/>
    <property type="match status" value="1"/>
</dbReference>
<dbReference type="GO" id="GO:0015174">
    <property type="term" value="F:basic amino acid transmembrane transporter activity"/>
    <property type="evidence" value="ECO:0007669"/>
    <property type="project" value="TreeGrafter"/>
</dbReference>
<feature type="transmembrane region" description="Helical" evidence="6">
    <location>
        <begin position="305"/>
        <end position="324"/>
    </location>
</feature>
<dbReference type="GO" id="GO:0005886">
    <property type="term" value="C:plasma membrane"/>
    <property type="evidence" value="ECO:0007669"/>
    <property type="project" value="TreeGrafter"/>
</dbReference>
<evidence type="ECO:0000313" key="8">
    <source>
        <dbReference type="EMBL" id="WFD02793.1"/>
    </source>
</evidence>
<evidence type="ECO:0000256" key="2">
    <source>
        <dbReference type="ARBA" id="ARBA00022448"/>
    </source>
</evidence>
<comment type="subcellular location">
    <subcellularLocation>
        <location evidence="1">Endomembrane system</location>
        <topology evidence="1">Multi-pass membrane protein</topology>
    </subcellularLocation>
</comment>
<evidence type="ECO:0000256" key="5">
    <source>
        <dbReference type="ARBA" id="ARBA00023136"/>
    </source>
</evidence>
<keyword evidence="2" id="KW-0813">Transport</keyword>
<keyword evidence="9" id="KW-1185">Reference proteome</keyword>
<dbReference type="PANTHER" id="PTHR23501">
    <property type="entry name" value="MAJOR FACILITATOR SUPERFAMILY"/>
    <property type="match status" value="1"/>
</dbReference>
<dbReference type="AlphaFoldDB" id="A0AAF0IT17"/>
<dbReference type="EMBL" id="CP119935">
    <property type="protein sequence ID" value="WFD02793.1"/>
    <property type="molecule type" value="Genomic_DNA"/>
</dbReference>
<dbReference type="Proteomes" id="UP001214603">
    <property type="component" value="Chromosome 2"/>
</dbReference>
<dbReference type="InterPro" id="IPR020846">
    <property type="entry name" value="MFS_dom"/>
</dbReference>
<feature type="transmembrane region" description="Helical" evidence="6">
    <location>
        <begin position="169"/>
        <end position="187"/>
    </location>
</feature>
<evidence type="ECO:0000313" key="9">
    <source>
        <dbReference type="Proteomes" id="UP001214603"/>
    </source>
</evidence>
<dbReference type="InterPro" id="IPR036259">
    <property type="entry name" value="MFS_trans_sf"/>
</dbReference>